<comment type="similarity">
    <text evidence="2">Belongs to the Dus family. Dus3 subfamily.</text>
</comment>
<dbReference type="InterPro" id="IPR035587">
    <property type="entry name" value="DUS-like_FMN-bd"/>
</dbReference>
<evidence type="ECO:0000256" key="12">
    <source>
        <dbReference type="ARBA" id="ARBA00031322"/>
    </source>
</evidence>
<keyword evidence="11 20" id="KW-0560">Oxidoreductase</keyword>
<evidence type="ECO:0000256" key="5">
    <source>
        <dbReference type="ARBA" id="ARBA00022630"/>
    </source>
</evidence>
<dbReference type="InterPro" id="IPR013785">
    <property type="entry name" value="Aldolase_TIM"/>
</dbReference>
<dbReference type="PANTHER" id="PTHR45846">
    <property type="entry name" value="TRNA-DIHYDROURIDINE(47) SYNTHASE [NAD(P)(+)]-LIKE"/>
    <property type="match status" value="1"/>
</dbReference>
<evidence type="ECO:0000256" key="1">
    <source>
        <dbReference type="ARBA" id="ARBA00001917"/>
    </source>
</evidence>
<accession>A0ABR3GXU9</accession>
<protein>
    <recommendedName>
        <fullName evidence="4">tRNA-dihydrouridine(47) synthase [NAD(P)(+)]</fullName>
        <ecNumber evidence="3">1.3.1.89</ecNumber>
    </recommendedName>
    <alternativeName>
        <fullName evidence="12">tRNA-dihydrouridine synthase 3</fullName>
    </alternativeName>
</protein>
<evidence type="ECO:0000256" key="9">
    <source>
        <dbReference type="ARBA" id="ARBA00022771"/>
    </source>
</evidence>
<dbReference type="EC" id="1.3.1.89" evidence="3"/>
<evidence type="ECO:0000256" key="16">
    <source>
        <dbReference type="ARBA" id="ARBA00049447"/>
    </source>
</evidence>
<comment type="caution">
    <text evidence="20">The sequence shown here is derived from an EMBL/GenBank/DDBJ whole genome shotgun (WGS) entry which is preliminary data.</text>
</comment>
<feature type="region of interest" description="Disordered" evidence="18">
    <location>
        <begin position="134"/>
        <end position="170"/>
    </location>
</feature>
<dbReference type="GO" id="GO:0102265">
    <property type="term" value="F:tRNA-dihydrouridine47 synthase activity"/>
    <property type="evidence" value="ECO:0007669"/>
    <property type="project" value="UniProtKB-EC"/>
</dbReference>
<dbReference type="Proteomes" id="UP001447188">
    <property type="component" value="Unassembled WGS sequence"/>
</dbReference>
<dbReference type="Pfam" id="PF01207">
    <property type="entry name" value="Dus"/>
    <property type="match status" value="1"/>
</dbReference>
<feature type="domain" description="DUS-like FMN-binding" evidence="19">
    <location>
        <begin position="375"/>
        <end position="638"/>
    </location>
</feature>
<comment type="catalytic activity">
    <reaction evidence="16">
        <text>a 5,6-dihydrouridine in mRNA + NADP(+) = a uridine in mRNA + NADPH + H(+)</text>
        <dbReference type="Rhea" id="RHEA:69855"/>
        <dbReference type="Rhea" id="RHEA-COMP:14658"/>
        <dbReference type="Rhea" id="RHEA-COMP:17789"/>
        <dbReference type="ChEBI" id="CHEBI:15378"/>
        <dbReference type="ChEBI" id="CHEBI:57783"/>
        <dbReference type="ChEBI" id="CHEBI:58349"/>
        <dbReference type="ChEBI" id="CHEBI:65315"/>
        <dbReference type="ChEBI" id="CHEBI:74443"/>
    </reaction>
    <physiologicalReaction direction="right-to-left" evidence="16">
        <dbReference type="Rhea" id="RHEA:69857"/>
    </physiologicalReaction>
</comment>
<proteinExistence type="inferred from homology"/>
<dbReference type="CDD" id="cd02801">
    <property type="entry name" value="DUS_like_FMN"/>
    <property type="match status" value="1"/>
</dbReference>
<dbReference type="PANTHER" id="PTHR45846:SF1">
    <property type="entry name" value="TRNA-DIHYDROURIDINE(47) SYNTHASE [NAD(P)(+)]-LIKE"/>
    <property type="match status" value="1"/>
</dbReference>
<comment type="function">
    <text evidence="13">Catalyzes the synthesis of dihydrouridine, a modified base found in the D-loop of most tRNAs. Specifically modifies U47 in cytoplasmic tRNAs. Catalyzes the synthesis of dihydrouridine in some mRNAs, thereby affecting their translation.</text>
</comment>
<evidence type="ECO:0000256" key="15">
    <source>
        <dbReference type="ARBA" id="ARBA00048342"/>
    </source>
</evidence>
<comment type="cofactor">
    <cofactor evidence="1">
        <name>FMN</name>
        <dbReference type="ChEBI" id="CHEBI:58210"/>
    </cofactor>
</comment>
<evidence type="ECO:0000256" key="4">
    <source>
        <dbReference type="ARBA" id="ARBA00022143"/>
    </source>
</evidence>
<evidence type="ECO:0000256" key="10">
    <source>
        <dbReference type="ARBA" id="ARBA00022857"/>
    </source>
</evidence>
<name>A0ABR3GXU9_9PEZI</name>
<feature type="region of interest" description="Disordered" evidence="18">
    <location>
        <begin position="64"/>
        <end position="95"/>
    </location>
</feature>
<feature type="compositionally biased region" description="Basic residues" evidence="18">
    <location>
        <begin position="84"/>
        <end position="95"/>
    </location>
</feature>
<sequence length="756" mass="84047">MSSEEPTTKRPAIAPDEIVADATMADAPIAKKPRLDTRDSGGVADIKPEFLLYNTPRVKLAAVADDDGAEAARHTRDGDNRGDRRAKRERGQNKARKFHFAKDELKLCNSLMLVPRETLFVETVCEFAANAGARQSDNPARGGRGGRGRGRGRGRGGWKGDRNAEGENEVKEEAKEVAKEEGAEVEVGQEGPKLCAFSHTLRDYLAGKREDIDSVCPVWEARGWCASGWRCRWLKSHSREENGELILIIDEEKKKAYDDVAAATRKNKIENSKVVPGLGADDNNPQEWESEVPVGGFDDPYGEVLNNIPMSVKVTLRKNQFPLTKSTIYQKYLDEVKEEMDANGEREENRATYAEEPIRPEEKRRIYIGKDTPLLAPLTTTGNLPFRRLCSSLGAALTYSEMAMSLPLLQGHKPEWALLKAHGSELPTFGAQICAPKIQTAIRATEVLTALFPSSASRRHGLSLIDLNCGCPIDLVYKQGGGSALLDQQSKLLKMLSGMNYVSGETPITIKIRMGCKDAHPTAKKLVQKVFDKGCVQAITLHGRSRQQRYTRAADWGFIGETAALINSLKAKAAAQTDTADQKERRDKPDVYFVANGDVYSHHDYYTGIENSGADSVMVARGALIKPWIFEEIATGQYLDKTATERLEYVKEYCRYGLECWGGDELGVATTRRFLLEWLSFGCRYVPLGILERLPPRIQDRPPAWKGRNEMETLLGSSDYTDWIKISEMFLGKCPEGFHFTPKHKSNGHADMEAEG</sequence>
<dbReference type="SUPFAM" id="SSF51395">
    <property type="entry name" value="FMN-linked oxidoreductases"/>
    <property type="match status" value="1"/>
</dbReference>
<keyword evidence="9" id="KW-0863">Zinc-finger</keyword>
<dbReference type="InterPro" id="IPR018517">
    <property type="entry name" value="tRNA_hU_synthase_CS"/>
</dbReference>
<evidence type="ECO:0000313" key="21">
    <source>
        <dbReference type="Proteomes" id="UP001447188"/>
    </source>
</evidence>
<evidence type="ECO:0000256" key="8">
    <source>
        <dbReference type="ARBA" id="ARBA00022694"/>
    </source>
</evidence>
<comment type="catalytic activity">
    <reaction evidence="14">
        <text>5,6-dihydrouridine(47) in tRNA + NAD(+) = uridine(47) in tRNA + NADH + H(+)</text>
        <dbReference type="Rhea" id="RHEA:53364"/>
        <dbReference type="Rhea" id="RHEA-COMP:13539"/>
        <dbReference type="Rhea" id="RHEA-COMP:13540"/>
        <dbReference type="ChEBI" id="CHEBI:15378"/>
        <dbReference type="ChEBI" id="CHEBI:57540"/>
        <dbReference type="ChEBI" id="CHEBI:57945"/>
        <dbReference type="ChEBI" id="CHEBI:65315"/>
        <dbReference type="ChEBI" id="CHEBI:74443"/>
        <dbReference type="EC" id="1.3.1.89"/>
    </reaction>
    <physiologicalReaction direction="right-to-left" evidence="14">
        <dbReference type="Rhea" id="RHEA:53366"/>
    </physiologicalReaction>
</comment>
<evidence type="ECO:0000259" key="19">
    <source>
        <dbReference type="Pfam" id="PF01207"/>
    </source>
</evidence>
<keyword evidence="10" id="KW-0521">NADP</keyword>
<evidence type="ECO:0000256" key="11">
    <source>
        <dbReference type="ARBA" id="ARBA00023002"/>
    </source>
</evidence>
<comment type="catalytic activity">
    <reaction evidence="15">
        <text>a 5,6-dihydrouridine in mRNA + NAD(+) = a uridine in mRNA + NADH + H(+)</text>
        <dbReference type="Rhea" id="RHEA:69851"/>
        <dbReference type="Rhea" id="RHEA-COMP:14658"/>
        <dbReference type="Rhea" id="RHEA-COMP:17789"/>
        <dbReference type="ChEBI" id="CHEBI:15378"/>
        <dbReference type="ChEBI" id="CHEBI:57540"/>
        <dbReference type="ChEBI" id="CHEBI:57945"/>
        <dbReference type="ChEBI" id="CHEBI:65315"/>
        <dbReference type="ChEBI" id="CHEBI:74443"/>
    </reaction>
    <physiologicalReaction direction="right-to-left" evidence="15">
        <dbReference type="Rhea" id="RHEA:69853"/>
    </physiologicalReaction>
</comment>
<feature type="compositionally biased region" description="Basic and acidic residues" evidence="18">
    <location>
        <begin position="158"/>
        <end position="170"/>
    </location>
</feature>
<reference evidence="20 21" key="1">
    <citation type="submission" date="2024-02" db="EMBL/GenBank/DDBJ databases">
        <title>Discinaceae phylogenomics.</title>
        <authorList>
            <person name="Dirks A.C."/>
            <person name="James T.Y."/>
        </authorList>
    </citation>
    <scope>NUCLEOTIDE SEQUENCE [LARGE SCALE GENOMIC DNA]</scope>
    <source>
        <strain evidence="20 21">ACD0624</strain>
    </source>
</reference>
<evidence type="ECO:0000256" key="13">
    <source>
        <dbReference type="ARBA" id="ARBA00045934"/>
    </source>
</evidence>
<keyword evidence="5" id="KW-0285">Flavoprotein</keyword>
<evidence type="ECO:0000256" key="17">
    <source>
        <dbReference type="ARBA" id="ARBA00049513"/>
    </source>
</evidence>
<dbReference type="PROSITE" id="PS01136">
    <property type="entry name" value="UPF0034"/>
    <property type="match status" value="1"/>
</dbReference>
<evidence type="ECO:0000256" key="6">
    <source>
        <dbReference type="ARBA" id="ARBA00022643"/>
    </source>
</evidence>
<keyword evidence="21" id="KW-1185">Reference proteome</keyword>
<feature type="compositionally biased region" description="Basic residues" evidence="18">
    <location>
        <begin position="144"/>
        <end position="156"/>
    </location>
</feature>
<comment type="catalytic activity">
    <reaction evidence="17">
        <text>5,6-dihydrouridine(47) in tRNA + NADP(+) = uridine(47) in tRNA + NADPH + H(+)</text>
        <dbReference type="Rhea" id="RHEA:53360"/>
        <dbReference type="Rhea" id="RHEA-COMP:13539"/>
        <dbReference type="Rhea" id="RHEA-COMP:13540"/>
        <dbReference type="ChEBI" id="CHEBI:15378"/>
        <dbReference type="ChEBI" id="CHEBI:57783"/>
        <dbReference type="ChEBI" id="CHEBI:58349"/>
        <dbReference type="ChEBI" id="CHEBI:65315"/>
        <dbReference type="ChEBI" id="CHEBI:74443"/>
        <dbReference type="EC" id="1.3.1.89"/>
    </reaction>
    <physiologicalReaction direction="right-to-left" evidence="17">
        <dbReference type="Rhea" id="RHEA:53362"/>
    </physiologicalReaction>
</comment>
<keyword evidence="7" id="KW-0507">mRNA processing</keyword>
<feature type="region of interest" description="Disordered" evidence="18">
    <location>
        <begin position="1"/>
        <end position="42"/>
    </location>
</feature>
<dbReference type="EMBL" id="JBBBZM010000002">
    <property type="protein sequence ID" value="KAL0640615.1"/>
    <property type="molecule type" value="Genomic_DNA"/>
</dbReference>
<keyword evidence="6" id="KW-0288">FMN</keyword>
<evidence type="ECO:0000313" key="20">
    <source>
        <dbReference type="EMBL" id="KAL0640615.1"/>
    </source>
</evidence>
<organism evidence="20 21">
    <name type="scientific">Discina gigas</name>
    <dbReference type="NCBI Taxonomy" id="1032678"/>
    <lineage>
        <taxon>Eukaryota</taxon>
        <taxon>Fungi</taxon>
        <taxon>Dikarya</taxon>
        <taxon>Ascomycota</taxon>
        <taxon>Pezizomycotina</taxon>
        <taxon>Pezizomycetes</taxon>
        <taxon>Pezizales</taxon>
        <taxon>Discinaceae</taxon>
        <taxon>Discina</taxon>
    </lineage>
</organism>
<feature type="compositionally biased region" description="Basic and acidic residues" evidence="18">
    <location>
        <begin position="70"/>
        <end position="83"/>
    </location>
</feature>
<evidence type="ECO:0000256" key="18">
    <source>
        <dbReference type="SAM" id="MobiDB-lite"/>
    </source>
</evidence>
<evidence type="ECO:0000256" key="2">
    <source>
        <dbReference type="ARBA" id="ARBA00005451"/>
    </source>
</evidence>
<keyword evidence="9" id="KW-0479">Metal-binding</keyword>
<keyword evidence="8" id="KW-0819">tRNA processing</keyword>
<gene>
    <name evidence="20" type="primary">DUS3</name>
    <name evidence="20" type="ORF">Q9L58_000281</name>
</gene>
<evidence type="ECO:0000256" key="3">
    <source>
        <dbReference type="ARBA" id="ARBA00012376"/>
    </source>
</evidence>
<dbReference type="Gene3D" id="3.20.20.70">
    <property type="entry name" value="Aldolase class I"/>
    <property type="match status" value="1"/>
</dbReference>
<evidence type="ECO:0000256" key="7">
    <source>
        <dbReference type="ARBA" id="ARBA00022664"/>
    </source>
</evidence>
<keyword evidence="9" id="KW-0862">Zinc</keyword>
<evidence type="ECO:0000256" key="14">
    <source>
        <dbReference type="ARBA" id="ARBA00048266"/>
    </source>
</evidence>